<evidence type="ECO:0000256" key="2">
    <source>
        <dbReference type="ARBA" id="ARBA00022475"/>
    </source>
</evidence>
<keyword evidence="6 7" id="KW-0472">Membrane</keyword>
<dbReference type="NCBIfam" id="TIGR00786">
    <property type="entry name" value="dctM"/>
    <property type="match status" value="1"/>
</dbReference>
<proteinExistence type="inferred from homology"/>
<dbReference type="PIRSF" id="PIRSF006066">
    <property type="entry name" value="HI0050"/>
    <property type="match status" value="1"/>
</dbReference>
<dbReference type="EMBL" id="CP123872">
    <property type="protein sequence ID" value="WND03500.1"/>
    <property type="molecule type" value="Genomic_DNA"/>
</dbReference>
<dbReference type="Pfam" id="PF06808">
    <property type="entry name" value="DctM"/>
    <property type="match status" value="1"/>
</dbReference>
<dbReference type="PANTHER" id="PTHR33362">
    <property type="entry name" value="SIALIC ACID TRAP TRANSPORTER PERMEASE PROTEIN SIAT-RELATED"/>
    <property type="match status" value="1"/>
</dbReference>
<sequence>MSALFLTTSLAAMLILRQRIVVMLGFAAAFCYLAWGDGKLSYVVLDVWAAADQEVLLSIPLFILAGNIMSRGSIARRLIKIMQEATNPIPGGLAIATILSCAFFAAISGSSTVTLIAVGSVMYPALLDAGYSKKFALGALCAAGTLGIIVPPSIPLILYGVMTETSIADLFKAGVGPAILLTGLMVIYAVIINRNQPRAAFNLSSFLGALKEGIFALFMPVLILGGIYAGWFTATESAAVAVTYAILVEFLIHKDMSLSDLKGTTLETATMMGSLFPLLMMALSINTFMSYEQLPHDLVHWMSGLISDPVTFLLVTLVLLLIVGTFMDIGSAILIIAPLLLPLALAQNIDPVHFGIIMITNLELGYLTPPLGLNLIVAMTAFNEDFWLIAKSVIPFLLIMLLGLLIITFVPALSLMFV</sequence>
<feature type="transmembrane region" description="Helical" evidence="7">
    <location>
        <begin position="394"/>
        <end position="417"/>
    </location>
</feature>
<feature type="transmembrane region" description="Helical" evidence="7">
    <location>
        <begin position="274"/>
        <end position="291"/>
    </location>
</feature>
<dbReference type="KEGG" id="tmk:QGN29_03825"/>
<feature type="transmembrane region" description="Helical" evidence="7">
    <location>
        <begin position="311"/>
        <end position="343"/>
    </location>
</feature>
<dbReference type="GO" id="GO:0005886">
    <property type="term" value="C:plasma membrane"/>
    <property type="evidence" value="ECO:0007669"/>
    <property type="project" value="UniProtKB-SubCell"/>
</dbReference>
<keyword evidence="2" id="KW-1003">Cell membrane</keyword>
<feature type="transmembrane region" description="Helical" evidence="7">
    <location>
        <begin position="89"/>
        <end position="107"/>
    </location>
</feature>
<evidence type="ECO:0000256" key="6">
    <source>
        <dbReference type="ARBA" id="ARBA00023136"/>
    </source>
</evidence>
<feature type="domain" description="TRAP C4-dicarboxylate transport system permease DctM subunit" evidence="8">
    <location>
        <begin position="9"/>
        <end position="413"/>
    </location>
</feature>
<keyword evidence="5 7" id="KW-1133">Transmembrane helix</keyword>
<keyword evidence="10" id="KW-1185">Reference proteome</keyword>
<dbReference type="InterPro" id="IPR004681">
    <property type="entry name" value="TRAP_DctM"/>
</dbReference>
<evidence type="ECO:0000256" key="5">
    <source>
        <dbReference type="ARBA" id="ARBA00022989"/>
    </source>
</evidence>
<comment type="function">
    <text evidence="7">Part of the tripartite ATP-independent periplasmic (TRAP) transport system.</text>
</comment>
<comment type="similarity">
    <text evidence="7">Belongs to the TRAP transporter large permease family.</text>
</comment>
<feature type="transmembrane region" description="Helical" evidence="7">
    <location>
        <begin position="364"/>
        <end position="382"/>
    </location>
</feature>
<feature type="transmembrane region" description="Helical" evidence="7">
    <location>
        <begin position="174"/>
        <end position="192"/>
    </location>
</feature>
<feature type="transmembrane region" description="Helical" evidence="7">
    <location>
        <begin position="51"/>
        <end position="69"/>
    </location>
</feature>
<reference evidence="9" key="1">
    <citation type="submission" date="2023-04" db="EMBL/GenBank/DDBJ databases">
        <title>Complete genome sequence of Temperatibacter marinus.</title>
        <authorList>
            <person name="Rong J.-C."/>
            <person name="Yi M.-L."/>
            <person name="Zhao Q."/>
        </authorList>
    </citation>
    <scope>NUCLEOTIDE SEQUENCE</scope>
    <source>
        <strain evidence="9">NBRC 110045</strain>
    </source>
</reference>
<comment type="caution">
    <text evidence="7">Lacks conserved residue(s) required for the propagation of feature annotation.</text>
</comment>
<accession>A0AA52HB82</accession>
<evidence type="ECO:0000256" key="3">
    <source>
        <dbReference type="ARBA" id="ARBA00022519"/>
    </source>
</evidence>
<keyword evidence="4 7" id="KW-0812">Transmembrane</keyword>
<dbReference type="InterPro" id="IPR010656">
    <property type="entry name" value="DctM"/>
</dbReference>
<gene>
    <name evidence="9" type="ORF">QGN29_03825</name>
</gene>
<organism evidence="9 10">
    <name type="scientific">Temperatibacter marinus</name>
    <dbReference type="NCBI Taxonomy" id="1456591"/>
    <lineage>
        <taxon>Bacteria</taxon>
        <taxon>Pseudomonadati</taxon>
        <taxon>Pseudomonadota</taxon>
        <taxon>Alphaproteobacteria</taxon>
        <taxon>Kordiimonadales</taxon>
        <taxon>Temperatibacteraceae</taxon>
        <taxon>Temperatibacter</taxon>
    </lineage>
</organism>
<dbReference type="RefSeq" id="WP_310799353.1">
    <property type="nucleotide sequence ID" value="NZ_CP123872.1"/>
</dbReference>
<feature type="transmembrane region" description="Helical" evidence="7">
    <location>
        <begin position="138"/>
        <end position="162"/>
    </location>
</feature>
<evidence type="ECO:0000256" key="1">
    <source>
        <dbReference type="ARBA" id="ARBA00004429"/>
    </source>
</evidence>
<evidence type="ECO:0000313" key="10">
    <source>
        <dbReference type="Proteomes" id="UP001268683"/>
    </source>
</evidence>
<evidence type="ECO:0000313" key="9">
    <source>
        <dbReference type="EMBL" id="WND03500.1"/>
    </source>
</evidence>
<comment type="subunit">
    <text evidence="7">The complex comprises the extracytoplasmic solute receptor protein and the two transmembrane proteins.</text>
</comment>
<evidence type="ECO:0000256" key="7">
    <source>
        <dbReference type="RuleBase" id="RU369079"/>
    </source>
</evidence>
<evidence type="ECO:0000259" key="8">
    <source>
        <dbReference type="Pfam" id="PF06808"/>
    </source>
</evidence>
<dbReference type="GO" id="GO:0022857">
    <property type="term" value="F:transmembrane transporter activity"/>
    <property type="evidence" value="ECO:0007669"/>
    <property type="project" value="UniProtKB-UniRule"/>
</dbReference>
<keyword evidence="7" id="KW-0813">Transport</keyword>
<dbReference type="Proteomes" id="UP001268683">
    <property type="component" value="Chromosome"/>
</dbReference>
<dbReference type="PANTHER" id="PTHR33362:SF5">
    <property type="entry name" value="C4-DICARBOXYLATE TRAP TRANSPORTER LARGE PERMEASE PROTEIN DCTM"/>
    <property type="match status" value="1"/>
</dbReference>
<feature type="transmembrane region" description="Helical" evidence="7">
    <location>
        <begin position="213"/>
        <end position="231"/>
    </location>
</feature>
<evidence type="ECO:0000256" key="4">
    <source>
        <dbReference type="ARBA" id="ARBA00022692"/>
    </source>
</evidence>
<name>A0AA52HB82_9PROT</name>
<comment type="subcellular location">
    <subcellularLocation>
        <location evidence="1 7">Cell inner membrane</location>
        <topology evidence="1 7">Multi-pass membrane protein</topology>
    </subcellularLocation>
</comment>
<dbReference type="AlphaFoldDB" id="A0AA52HB82"/>
<protein>
    <recommendedName>
        <fullName evidence="7">TRAP transporter large permease protein</fullName>
    </recommendedName>
</protein>
<keyword evidence="3 7" id="KW-0997">Cell inner membrane</keyword>